<keyword evidence="3" id="KW-1185">Reference proteome</keyword>
<name>A0A4D6MLW0_VIGUN</name>
<reference evidence="2 3" key="1">
    <citation type="submission" date="2019-04" db="EMBL/GenBank/DDBJ databases">
        <title>An improved genome assembly and genetic linkage map for asparagus bean, Vigna unguiculata ssp. sesquipedialis.</title>
        <authorList>
            <person name="Xia Q."/>
            <person name="Zhang R."/>
            <person name="Dong Y."/>
        </authorList>
    </citation>
    <scope>NUCLEOTIDE SEQUENCE [LARGE SCALE GENOMIC DNA]</scope>
    <source>
        <tissue evidence="2">Leaf</tissue>
    </source>
</reference>
<dbReference type="InterPro" id="IPR016140">
    <property type="entry name" value="Bifunc_inhib/LTP/seed_store"/>
</dbReference>
<feature type="domain" description="Bifunctional inhibitor/plant lipid transfer protein/seed storage helical" evidence="1">
    <location>
        <begin position="49"/>
        <end position="111"/>
    </location>
</feature>
<evidence type="ECO:0000259" key="1">
    <source>
        <dbReference type="SMART" id="SM00499"/>
    </source>
</evidence>
<dbReference type="AlphaFoldDB" id="A0A4D6MLW0"/>
<evidence type="ECO:0000313" key="3">
    <source>
        <dbReference type="Proteomes" id="UP000501690"/>
    </source>
</evidence>
<evidence type="ECO:0000313" key="2">
    <source>
        <dbReference type="EMBL" id="QCE01764.1"/>
    </source>
</evidence>
<protein>
    <recommendedName>
        <fullName evidence="1">Bifunctional inhibitor/plant lipid transfer protein/seed storage helical domain-containing protein</fullName>
    </recommendedName>
</protein>
<organism evidence="2 3">
    <name type="scientific">Vigna unguiculata</name>
    <name type="common">Cowpea</name>
    <dbReference type="NCBI Taxonomy" id="3917"/>
    <lineage>
        <taxon>Eukaryota</taxon>
        <taxon>Viridiplantae</taxon>
        <taxon>Streptophyta</taxon>
        <taxon>Embryophyta</taxon>
        <taxon>Tracheophyta</taxon>
        <taxon>Spermatophyta</taxon>
        <taxon>Magnoliopsida</taxon>
        <taxon>eudicotyledons</taxon>
        <taxon>Gunneridae</taxon>
        <taxon>Pentapetalae</taxon>
        <taxon>rosids</taxon>
        <taxon>fabids</taxon>
        <taxon>Fabales</taxon>
        <taxon>Fabaceae</taxon>
        <taxon>Papilionoideae</taxon>
        <taxon>50 kb inversion clade</taxon>
        <taxon>NPAAA clade</taxon>
        <taxon>indigoferoid/millettioid clade</taxon>
        <taxon>Phaseoleae</taxon>
        <taxon>Vigna</taxon>
    </lineage>
</organism>
<dbReference type="InterPro" id="IPR036312">
    <property type="entry name" value="Bifun_inhib/LTP/seed_sf"/>
</dbReference>
<dbReference type="SMART" id="SM00499">
    <property type="entry name" value="AAI"/>
    <property type="match status" value="1"/>
</dbReference>
<dbReference type="EMBL" id="CP039351">
    <property type="protein sequence ID" value="QCE01764.1"/>
    <property type="molecule type" value="Genomic_DNA"/>
</dbReference>
<dbReference type="Pfam" id="PF14368">
    <property type="entry name" value="LTP_2"/>
    <property type="match status" value="1"/>
</dbReference>
<dbReference type="Gene3D" id="1.10.110.10">
    <property type="entry name" value="Plant lipid-transfer and hydrophobic proteins"/>
    <property type="match status" value="1"/>
</dbReference>
<dbReference type="PANTHER" id="PTHR33286">
    <property type="entry name" value="BIFUNCTIONAL INHIBITOR/LIPID-TRANSFER PROTEIN/SEED STORAGE 2S ALBUMIN SUPERFAMILY PROTEIN"/>
    <property type="match status" value="1"/>
</dbReference>
<dbReference type="Proteomes" id="UP000501690">
    <property type="component" value="Linkage Group LG7"/>
</dbReference>
<accession>A0A4D6MLW0</accession>
<dbReference type="PANTHER" id="PTHR33286:SF1">
    <property type="entry name" value="OS01G0800600 PROTEIN"/>
    <property type="match status" value="1"/>
</dbReference>
<sequence>MVMLTWKMGKREFSDATMLMVCGIVAMVMVPLISAQFECGNVFAIYWECDQYIQRSGPMVPPSGACCRALDGSNVTCLCQYFAEYESRYSTEKVVYVLSECGMPLASGTKCGKF</sequence>
<proteinExistence type="predicted"/>
<gene>
    <name evidence="2" type="ORF">DEO72_LG7g3064</name>
</gene>
<dbReference type="SUPFAM" id="SSF47699">
    <property type="entry name" value="Bifunctional inhibitor/lipid-transfer protein/seed storage 2S albumin"/>
    <property type="match status" value="1"/>
</dbReference>